<reference evidence="2" key="1">
    <citation type="journal article" date="2023" name="Plant J.">
        <title>The genome of the king protea, Protea cynaroides.</title>
        <authorList>
            <person name="Chang J."/>
            <person name="Duong T.A."/>
            <person name="Schoeman C."/>
            <person name="Ma X."/>
            <person name="Roodt D."/>
            <person name="Barker N."/>
            <person name="Li Z."/>
            <person name="Van de Peer Y."/>
            <person name="Mizrachi E."/>
        </authorList>
    </citation>
    <scope>NUCLEOTIDE SEQUENCE</scope>
    <source>
        <tissue evidence="2">Young leaves</tissue>
    </source>
</reference>
<organism evidence="2 3">
    <name type="scientific">Protea cynaroides</name>
    <dbReference type="NCBI Taxonomy" id="273540"/>
    <lineage>
        <taxon>Eukaryota</taxon>
        <taxon>Viridiplantae</taxon>
        <taxon>Streptophyta</taxon>
        <taxon>Embryophyta</taxon>
        <taxon>Tracheophyta</taxon>
        <taxon>Spermatophyta</taxon>
        <taxon>Magnoliopsida</taxon>
        <taxon>Proteales</taxon>
        <taxon>Proteaceae</taxon>
        <taxon>Protea</taxon>
    </lineage>
</organism>
<evidence type="ECO:0000313" key="2">
    <source>
        <dbReference type="EMBL" id="KAJ4961933.1"/>
    </source>
</evidence>
<dbReference type="AlphaFoldDB" id="A0A9Q0H9A4"/>
<sequence length="100" mass="11580">MGQQGTHKKFYFGKLILDKLSWSRKNSGIPLQVPPGGNWRYIMSQNQEHFLFEFQQGIFFYPAKLEAARRLGSKRLPQFKSGRRKDEMSISAKGPGMCRL</sequence>
<gene>
    <name evidence="2" type="ORF">NE237_021843</name>
</gene>
<dbReference type="Proteomes" id="UP001141806">
    <property type="component" value="Unassembled WGS sequence"/>
</dbReference>
<evidence type="ECO:0000256" key="1">
    <source>
        <dbReference type="SAM" id="MobiDB-lite"/>
    </source>
</evidence>
<name>A0A9Q0H9A4_9MAGN</name>
<evidence type="ECO:0000313" key="3">
    <source>
        <dbReference type="Proteomes" id="UP001141806"/>
    </source>
</evidence>
<comment type="caution">
    <text evidence="2">The sequence shown here is derived from an EMBL/GenBank/DDBJ whole genome shotgun (WGS) entry which is preliminary data.</text>
</comment>
<protein>
    <submittedName>
        <fullName evidence="2">Uncharacterized protein</fullName>
    </submittedName>
</protein>
<accession>A0A9Q0H9A4</accession>
<feature type="region of interest" description="Disordered" evidence="1">
    <location>
        <begin position="76"/>
        <end position="100"/>
    </location>
</feature>
<proteinExistence type="predicted"/>
<dbReference type="EMBL" id="JAMYWD010000009">
    <property type="protein sequence ID" value="KAJ4961933.1"/>
    <property type="molecule type" value="Genomic_DNA"/>
</dbReference>
<keyword evidence="3" id="KW-1185">Reference proteome</keyword>